<protein>
    <submittedName>
        <fullName evidence="1">DNA-binding transcriptional activator GutM</fullName>
    </submittedName>
</protein>
<dbReference type="GO" id="GO:0003677">
    <property type="term" value="F:DNA binding"/>
    <property type="evidence" value="ECO:0007669"/>
    <property type="project" value="UniProtKB-KW"/>
</dbReference>
<name>A0A6N2WFT6_9FIRM</name>
<dbReference type="InterPro" id="IPR009693">
    <property type="entry name" value="Glucitol_operon_activator"/>
</dbReference>
<organism evidence="1">
    <name type="scientific">Anaerostipes caccae</name>
    <dbReference type="NCBI Taxonomy" id="105841"/>
    <lineage>
        <taxon>Bacteria</taxon>
        <taxon>Bacillati</taxon>
        <taxon>Bacillota</taxon>
        <taxon>Clostridia</taxon>
        <taxon>Lachnospirales</taxon>
        <taxon>Lachnospiraceae</taxon>
        <taxon>Anaerostipes</taxon>
    </lineage>
</organism>
<dbReference type="RefSeq" id="WP_006568344.1">
    <property type="nucleotide sequence ID" value="NZ_BAABRZ010000003.1"/>
</dbReference>
<dbReference type="GeneID" id="69469114"/>
<dbReference type="EMBL" id="CACRSQ010000010">
    <property type="protein sequence ID" value="VYT41048.1"/>
    <property type="molecule type" value="Genomic_DNA"/>
</dbReference>
<proteinExistence type="predicted"/>
<keyword evidence="1" id="KW-0238">DNA-binding</keyword>
<evidence type="ECO:0000313" key="1">
    <source>
        <dbReference type="EMBL" id="VYT41048.1"/>
    </source>
</evidence>
<accession>A0A6N2WFT6</accession>
<dbReference type="Pfam" id="PF06923">
    <property type="entry name" value="GutM"/>
    <property type="match status" value="1"/>
</dbReference>
<reference evidence="1" key="1">
    <citation type="submission" date="2019-11" db="EMBL/GenBank/DDBJ databases">
        <authorList>
            <person name="Feng L."/>
        </authorList>
    </citation>
    <scope>NUCLEOTIDE SEQUENCE</scope>
    <source>
        <strain evidence="1">AcaccaeLFYP115</strain>
    </source>
</reference>
<dbReference type="AlphaFoldDB" id="A0A6N2WFT6"/>
<gene>
    <name evidence="1" type="ORF">ACLFYP115_03328</name>
</gene>
<sequence>MNGISVFLLVIFVLFVVQAVGGYFQVKDYRRAVRRVHKLGNVGIGQKKGRLLSGNIVMIACDQNGVITGGEIMEGLSFLTKFKPISEFLGKELVGTSIYEYLDEVRNFEKKRRKYYKGYIRALEALDMRFQGNTL</sequence>